<evidence type="ECO:0000256" key="1">
    <source>
        <dbReference type="ARBA" id="ARBA00022536"/>
    </source>
</evidence>
<reference evidence="9" key="1">
    <citation type="submission" date="2020-04" db="EMBL/GenBank/DDBJ databases">
        <authorList>
            <person name="Neveu A P."/>
        </authorList>
    </citation>
    <scope>NUCLEOTIDE SEQUENCE</scope>
    <source>
        <tissue evidence="9">Whole embryo</tissue>
    </source>
</reference>
<dbReference type="SMART" id="SM00179">
    <property type="entry name" value="EGF_CA"/>
    <property type="match status" value="2"/>
</dbReference>
<dbReference type="AlphaFoldDB" id="A0A6F9DA22"/>
<evidence type="ECO:0000256" key="4">
    <source>
        <dbReference type="ARBA" id="ARBA00023157"/>
    </source>
</evidence>
<evidence type="ECO:0000256" key="5">
    <source>
        <dbReference type="PROSITE-ProRule" id="PRU00076"/>
    </source>
</evidence>
<feature type="domain" description="EGF-like" evidence="7">
    <location>
        <begin position="175"/>
        <end position="212"/>
    </location>
</feature>
<dbReference type="GO" id="GO:0005509">
    <property type="term" value="F:calcium ion binding"/>
    <property type="evidence" value="ECO:0007669"/>
    <property type="project" value="InterPro"/>
</dbReference>
<evidence type="ECO:0000259" key="7">
    <source>
        <dbReference type="PROSITE" id="PS50026"/>
    </source>
</evidence>
<organism evidence="9">
    <name type="scientific">Phallusia mammillata</name>
    <dbReference type="NCBI Taxonomy" id="59560"/>
    <lineage>
        <taxon>Eukaryota</taxon>
        <taxon>Metazoa</taxon>
        <taxon>Chordata</taxon>
        <taxon>Tunicata</taxon>
        <taxon>Ascidiacea</taxon>
        <taxon>Phlebobranchia</taxon>
        <taxon>Ascidiidae</taxon>
        <taxon>Phallusia</taxon>
    </lineage>
</organism>
<keyword evidence="6" id="KW-1133">Transmembrane helix</keyword>
<keyword evidence="2" id="KW-0732">Signal</keyword>
<feature type="domain" description="EGF-like" evidence="7">
    <location>
        <begin position="97"/>
        <end position="132"/>
    </location>
</feature>
<accession>A0A6F9DA22</accession>
<dbReference type="CDD" id="cd00037">
    <property type="entry name" value="CLECT"/>
    <property type="match status" value="1"/>
</dbReference>
<feature type="domain" description="C-type lectin" evidence="8">
    <location>
        <begin position="217"/>
        <end position="333"/>
    </location>
</feature>
<dbReference type="Pfam" id="PF00059">
    <property type="entry name" value="Lectin_C"/>
    <property type="match status" value="1"/>
</dbReference>
<dbReference type="GO" id="GO:0030246">
    <property type="term" value="F:carbohydrate binding"/>
    <property type="evidence" value="ECO:0007669"/>
    <property type="project" value="UniProtKB-KW"/>
</dbReference>
<feature type="disulfide bond" evidence="5">
    <location>
        <begin position="202"/>
        <end position="211"/>
    </location>
</feature>
<dbReference type="PROSITE" id="PS00010">
    <property type="entry name" value="ASX_HYDROXYL"/>
    <property type="match status" value="2"/>
</dbReference>
<dbReference type="SMART" id="SM00034">
    <property type="entry name" value="CLECT"/>
    <property type="match status" value="1"/>
</dbReference>
<protein>
    <submittedName>
        <fullName evidence="9">C-type lectin domain family 4 member F-like</fullName>
    </submittedName>
</protein>
<evidence type="ECO:0000256" key="2">
    <source>
        <dbReference type="ARBA" id="ARBA00022729"/>
    </source>
</evidence>
<dbReference type="InterPro" id="IPR009030">
    <property type="entry name" value="Growth_fac_rcpt_cys_sf"/>
</dbReference>
<dbReference type="Gene3D" id="2.10.25.10">
    <property type="entry name" value="Laminin"/>
    <property type="match status" value="3"/>
</dbReference>
<dbReference type="SUPFAM" id="SSF57184">
    <property type="entry name" value="Growth factor receptor domain"/>
    <property type="match status" value="1"/>
</dbReference>
<dbReference type="InterPro" id="IPR024731">
    <property type="entry name" value="NELL2-like_EGF"/>
</dbReference>
<keyword evidence="6" id="KW-0472">Membrane</keyword>
<dbReference type="CDD" id="cd00054">
    <property type="entry name" value="EGF_CA"/>
    <property type="match status" value="2"/>
</dbReference>
<dbReference type="InterPro" id="IPR000742">
    <property type="entry name" value="EGF"/>
</dbReference>
<dbReference type="InterPro" id="IPR001881">
    <property type="entry name" value="EGF-like_Ca-bd_dom"/>
</dbReference>
<dbReference type="InterPro" id="IPR001304">
    <property type="entry name" value="C-type_lectin-like"/>
</dbReference>
<dbReference type="Gene3D" id="3.10.100.10">
    <property type="entry name" value="Mannose-Binding Protein A, subunit A"/>
    <property type="match status" value="1"/>
</dbReference>
<keyword evidence="1 5" id="KW-0245">EGF-like domain</keyword>
<dbReference type="InterPro" id="IPR013032">
    <property type="entry name" value="EGF-like_CS"/>
</dbReference>
<sequence length="337" mass="37356">MSADMAYTKYTTMATENESYNLGQSSPPDQQCEAMNDNPKQQVKLEGNFAKNVIISKKLFLGIICALFLTTIVGFIGLYGMVSKLQSQLGGVGTFTKLERHNATCLNGGIFIIESRHYKCLCASGFGGIRCEKDIVECSTGTHDCHQHATCINTVGSFQCSCNVNYTGDGRQCRPNFCSTNVGLCKNNGTCMDTSTAYNCSCNIWYSGNNCEQEQDHVIMTRKRKWANARKYCQSIGGDLATWGMRNATVRNWIVANMLQTGGPLYYFIGLNDLEQEGVWNYVDGVPVTKNNTNFFPGEPNGGRGAHCAGLSYYYGYVMDDLNCYLRQSAICERLLH</sequence>
<dbReference type="SUPFAM" id="SSF56436">
    <property type="entry name" value="C-type lectin-like"/>
    <property type="match status" value="1"/>
</dbReference>
<dbReference type="Pfam" id="PF12661">
    <property type="entry name" value="hEGF"/>
    <property type="match status" value="1"/>
</dbReference>
<dbReference type="SMART" id="SM00181">
    <property type="entry name" value="EGF"/>
    <property type="match status" value="3"/>
</dbReference>
<dbReference type="Pfam" id="PF00008">
    <property type="entry name" value="EGF"/>
    <property type="match status" value="1"/>
</dbReference>
<feature type="transmembrane region" description="Helical" evidence="6">
    <location>
        <begin position="59"/>
        <end position="82"/>
    </location>
</feature>
<keyword evidence="4 5" id="KW-1015">Disulfide bond</keyword>
<dbReference type="GO" id="GO:0005112">
    <property type="term" value="F:Notch binding"/>
    <property type="evidence" value="ECO:0007669"/>
    <property type="project" value="TreeGrafter"/>
</dbReference>
<evidence type="ECO:0000256" key="3">
    <source>
        <dbReference type="ARBA" id="ARBA00022737"/>
    </source>
</evidence>
<gene>
    <name evidence="9" type="primary">Clec4f-001</name>
</gene>
<keyword evidence="9" id="KW-0430">Lectin</keyword>
<dbReference type="GO" id="GO:0007219">
    <property type="term" value="P:Notch signaling pathway"/>
    <property type="evidence" value="ECO:0007669"/>
    <property type="project" value="TreeGrafter"/>
</dbReference>
<evidence type="ECO:0000313" key="9">
    <source>
        <dbReference type="EMBL" id="CAB3231610.1"/>
    </source>
</evidence>
<proteinExistence type="evidence at transcript level"/>
<evidence type="ECO:0000259" key="8">
    <source>
        <dbReference type="PROSITE" id="PS50041"/>
    </source>
</evidence>
<dbReference type="EMBL" id="LR783998">
    <property type="protein sequence ID" value="CAB3231610.1"/>
    <property type="molecule type" value="mRNA"/>
</dbReference>
<dbReference type="PROSITE" id="PS01186">
    <property type="entry name" value="EGF_2"/>
    <property type="match status" value="1"/>
</dbReference>
<dbReference type="PROSITE" id="PS50041">
    <property type="entry name" value="C_TYPE_LECTIN_2"/>
    <property type="match status" value="1"/>
</dbReference>
<dbReference type="PROSITE" id="PS00022">
    <property type="entry name" value="EGF_1"/>
    <property type="match status" value="2"/>
</dbReference>
<name>A0A6F9DA22_9ASCI</name>
<keyword evidence="6" id="KW-0812">Transmembrane</keyword>
<keyword evidence="3" id="KW-0677">Repeat</keyword>
<dbReference type="FunFam" id="2.10.25.10:FF:000038">
    <property type="entry name" value="Fibrillin 2"/>
    <property type="match status" value="1"/>
</dbReference>
<dbReference type="PROSITE" id="PS50026">
    <property type="entry name" value="EGF_3"/>
    <property type="match status" value="3"/>
</dbReference>
<dbReference type="InterPro" id="IPR016186">
    <property type="entry name" value="C-type_lectin-like/link_sf"/>
</dbReference>
<comment type="caution">
    <text evidence="5">Lacks conserved residue(s) required for the propagation of feature annotation.</text>
</comment>
<feature type="disulfide bond" evidence="5">
    <location>
        <begin position="122"/>
        <end position="131"/>
    </location>
</feature>
<feature type="domain" description="EGF-like" evidence="7">
    <location>
        <begin position="134"/>
        <end position="174"/>
    </location>
</feature>
<dbReference type="Pfam" id="PF12947">
    <property type="entry name" value="EGF_3"/>
    <property type="match status" value="1"/>
</dbReference>
<dbReference type="InterPro" id="IPR000152">
    <property type="entry name" value="EGF-type_Asp/Asn_hydroxyl_site"/>
</dbReference>
<evidence type="ECO:0000256" key="6">
    <source>
        <dbReference type="SAM" id="Phobius"/>
    </source>
</evidence>
<dbReference type="InterPro" id="IPR016187">
    <property type="entry name" value="CTDL_fold"/>
</dbReference>
<dbReference type="PANTHER" id="PTHR12916:SF9">
    <property type="entry name" value="NEUROGENIC LOCUS NOTCH HOMOLOG PROTEIN 1-RELATED"/>
    <property type="match status" value="1"/>
</dbReference>
<dbReference type="PANTHER" id="PTHR12916">
    <property type="entry name" value="CYTOCHROME C OXIDASE POLYPEPTIDE VIC-2"/>
    <property type="match status" value="1"/>
</dbReference>